<feature type="domain" description="Isochorismatase-like" evidence="3">
    <location>
        <begin position="3"/>
        <end position="142"/>
    </location>
</feature>
<evidence type="ECO:0000313" key="4">
    <source>
        <dbReference type="EMBL" id="MBF1713565.1"/>
    </source>
</evidence>
<dbReference type="Proteomes" id="UP000721045">
    <property type="component" value="Unassembled WGS sequence"/>
</dbReference>
<dbReference type="CDD" id="cd01014">
    <property type="entry name" value="nicotinamidase_related"/>
    <property type="match status" value="1"/>
</dbReference>
<evidence type="ECO:0000313" key="5">
    <source>
        <dbReference type="Proteomes" id="UP000721045"/>
    </source>
</evidence>
<comment type="caution">
    <text evidence="4">The sequence shown here is derived from an EMBL/GenBank/DDBJ whole genome shotgun (WGS) entry which is preliminary data.</text>
</comment>
<comment type="similarity">
    <text evidence="1">Belongs to the isochorismatase family.</text>
</comment>
<dbReference type="InterPro" id="IPR050272">
    <property type="entry name" value="Isochorismatase-like_hydrls"/>
</dbReference>
<accession>A0A930RDP3</accession>
<dbReference type="PANTHER" id="PTHR43540">
    <property type="entry name" value="PEROXYUREIDOACRYLATE/UREIDOACRYLATE AMIDOHYDROLASE-RELATED"/>
    <property type="match status" value="1"/>
</dbReference>
<dbReference type="AlphaFoldDB" id="A0A930RDP3"/>
<sequence length="170" mass="19632">MKTALLVIDIQTALIEARPYAVDKCLSIWQKVIATCREKNIEVIYVRHNDDELMTGSRGWEIYGSIAPETGEQVVDKRYNSVFKETHLQSYLTNHDIEHLIIVGMATNYCIDTTIKVAFEFGYDLSVVKNGTTTFDDRKIAAKQLIQHYENIWDRRFAQVADLEEILKED</sequence>
<dbReference type="PANTHER" id="PTHR43540:SF14">
    <property type="entry name" value="ISOCHORISMATASE"/>
    <property type="match status" value="1"/>
</dbReference>
<dbReference type="InterPro" id="IPR036380">
    <property type="entry name" value="Isochorismatase-like_sf"/>
</dbReference>
<reference evidence="4" key="1">
    <citation type="submission" date="2020-04" db="EMBL/GenBank/DDBJ databases">
        <title>Deep metagenomics examines the oral microbiome during advanced dental caries in children, revealing novel taxa and co-occurrences with host molecules.</title>
        <authorList>
            <person name="Baker J.L."/>
            <person name="Morton J.T."/>
            <person name="Dinis M."/>
            <person name="Alvarez R."/>
            <person name="Tran N.C."/>
            <person name="Knight R."/>
            <person name="Edlund A."/>
        </authorList>
    </citation>
    <scope>NUCLEOTIDE SEQUENCE</scope>
    <source>
        <strain evidence="4">JCVI_23_bin.22</strain>
    </source>
</reference>
<gene>
    <name evidence="4" type="ORF">HXO88_07540</name>
</gene>
<keyword evidence="2 4" id="KW-0378">Hydrolase</keyword>
<dbReference type="InterPro" id="IPR000868">
    <property type="entry name" value="Isochorismatase-like_dom"/>
</dbReference>
<organism evidence="4 5">
    <name type="scientific">Streptococcus intermedius</name>
    <dbReference type="NCBI Taxonomy" id="1338"/>
    <lineage>
        <taxon>Bacteria</taxon>
        <taxon>Bacillati</taxon>
        <taxon>Bacillota</taxon>
        <taxon>Bacilli</taxon>
        <taxon>Lactobacillales</taxon>
        <taxon>Streptococcaceae</taxon>
        <taxon>Streptococcus</taxon>
        <taxon>Streptococcus anginosus group</taxon>
    </lineage>
</organism>
<dbReference type="GO" id="GO:0016787">
    <property type="term" value="F:hydrolase activity"/>
    <property type="evidence" value="ECO:0007669"/>
    <property type="project" value="UniProtKB-KW"/>
</dbReference>
<protein>
    <submittedName>
        <fullName evidence="4">Cysteine hydrolase</fullName>
    </submittedName>
</protein>
<dbReference type="Pfam" id="PF00857">
    <property type="entry name" value="Isochorismatase"/>
    <property type="match status" value="1"/>
</dbReference>
<evidence type="ECO:0000256" key="2">
    <source>
        <dbReference type="ARBA" id="ARBA00022801"/>
    </source>
</evidence>
<name>A0A930RDP3_STRIT</name>
<dbReference type="SUPFAM" id="SSF52499">
    <property type="entry name" value="Isochorismatase-like hydrolases"/>
    <property type="match status" value="1"/>
</dbReference>
<dbReference type="Gene3D" id="3.40.50.850">
    <property type="entry name" value="Isochorismatase-like"/>
    <property type="match status" value="1"/>
</dbReference>
<evidence type="ECO:0000256" key="1">
    <source>
        <dbReference type="ARBA" id="ARBA00006336"/>
    </source>
</evidence>
<dbReference type="EMBL" id="JABZYP010000033">
    <property type="protein sequence ID" value="MBF1713565.1"/>
    <property type="molecule type" value="Genomic_DNA"/>
</dbReference>
<proteinExistence type="inferred from homology"/>
<evidence type="ECO:0000259" key="3">
    <source>
        <dbReference type="Pfam" id="PF00857"/>
    </source>
</evidence>